<dbReference type="Pfam" id="PF11250">
    <property type="entry name" value="FAF"/>
    <property type="match status" value="1"/>
</dbReference>
<dbReference type="InterPro" id="IPR021410">
    <property type="entry name" value="FAF"/>
</dbReference>
<protein>
    <recommendedName>
        <fullName evidence="3">FAF domain-containing protein</fullName>
    </recommendedName>
</protein>
<dbReference type="InterPro" id="IPR046431">
    <property type="entry name" value="FAF_dom"/>
</dbReference>
<feature type="region of interest" description="Disordered" evidence="2">
    <location>
        <begin position="42"/>
        <end position="63"/>
    </location>
</feature>
<feature type="domain" description="FAF" evidence="3">
    <location>
        <begin position="118"/>
        <end position="170"/>
    </location>
</feature>
<comment type="similarity">
    <text evidence="1">Belongs to the fantastic four family.</text>
</comment>
<dbReference type="Proteomes" id="UP001345219">
    <property type="component" value="Chromosome 15"/>
</dbReference>
<evidence type="ECO:0000256" key="2">
    <source>
        <dbReference type="SAM" id="MobiDB-lite"/>
    </source>
</evidence>
<feature type="region of interest" description="Disordered" evidence="2">
    <location>
        <begin position="1"/>
        <end position="30"/>
    </location>
</feature>
<comment type="caution">
    <text evidence="4">The sequence shown here is derived from an EMBL/GenBank/DDBJ whole genome shotgun (WGS) entry which is preliminary data.</text>
</comment>
<dbReference type="EMBL" id="JAXIOK010000012">
    <property type="protein sequence ID" value="KAK4757660.1"/>
    <property type="molecule type" value="Genomic_DNA"/>
</dbReference>
<reference evidence="4 5" key="1">
    <citation type="journal article" date="2023" name="Hortic Res">
        <title>Pangenome of water caltrop reveals structural variations and asymmetric subgenome divergence after allopolyploidization.</title>
        <authorList>
            <person name="Zhang X."/>
            <person name="Chen Y."/>
            <person name="Wang L."/>
            <person name="Yuan Y."/>
            <person name="Fang M."/>
            <person name="Shi L."/>
            <person name="Lu R."/>
            <person name="Comes H.P."/>
            <person name="Ma Y."/>
            <person name="Chen Y."/>
            <person name="Huang G."/>
            <person name="Zhou Y."/>
            <person name="Zheng Z."/>
            <person name="Qiu Y."/>
        </authorList>
    </citation>
    <scope>NUCLEOTIDE SEQUENCE [LARGE SCALE GENOMIC DNA]</scope>
    <source>
        <tissue evidence="4">Roots</tissue>
    </source>
</reference>
<dbReference type="PANTHER" id="PTHR33155">
    <property type="entry name" value="FANTASTIC FOUR-LIKE PROTEIN (DUF3049)"/>
    <property type="match status" value="1"/>
</dbReference>
<dbReference type="AlphaFoldDB" id="A0AAN7K628"/>
<sequence length="271" mass="29224">MTPQVQPHSDQFPIKTATESAGPEMDDWGFLKISEPPALFRDCPVSSCPPSPSSLSSFSSSSTSDKSLELCTENLGNETGCVEISDDGPFSSSPESDQYESCPRHSVASANKEVGRVSFPPPLTTIRGGDSIHFQPRRQEGRLVIEAVRAPPAYRSLQANRSQGRLRLCFLDEPASVSESMTLDCEEISQDEQEVVVKVELDEELVDADPWKGGADETNEKNRVGIGNTKMFARTGRISCPRVGGEAEINNRLLECGAGPASLGGCTLNMA</sequence>
<proteinExistence type="inferred from homology"/>
<organism evidence="4 5">
    <name type="scientific">Trapa incisa</name>
    <dbReference type="NCBI Taxonomy" id="236973"/>
    <lineage>
        <taxon>Eukaryota</taxon>
        <taxon>Viridiplantae</taxon>
        <taxon>Streptophyta</taxon>
        <taxon>Embryophyta</taxon>
        <taxon>Tracheophyta</taxon>
        <taxon>Spermatophyta</taxon>
        <taxon>Magnoliopsida</taxon>
        <taxon>eudicotyledons</taxon>
        <taxon>Gunneridae</taxon>
        <taxon>Pentapetalae</taxon>
        <taxon>rosids</taxon>
        <taxon>malvids</taxon>
        <taxon>Myrtales</taxon>
        <taxon>Lythraceae</taxon>
        <taxon>Trapa</taxon>
    </lineage>
</organism>
<evidence type="ECO:0000259" key="3">
    <source>
        <dbReference type="Pfam" id="PF11250"/>
    </source>
</evidence>
<dbReference type="PANTHER" id="PTHR33155:SF4">
    <property type="entry name" value="PROTEIN FANTASTIC FOUR 3"/>
    <property type="match status" value="1"/>
</dbReference>
<accession>A0AAN7K628</accession>
<evidence type="ECO:0000313" key="4">
    <source>
        <dbReference type="EMBL" id="KAK4757660.1"/>
    </source>
</evidence>
<name>A0AAN7K628_9MYRT</name>
<gene>
    <name evidence="4" type="ORF">SAY87_018961</name>
</gene>
<evidence type="ECO:0000256" key="1">
    <source>
        <dbReference type="ARBA" id="ARBA00008690"/>
    </source>
</evidence>
<feature type="compositionally biased region" description="Low complexity" evidence="2">
    <location>
        <begin position="53"/>
        <end position="63"/>
    </location>
</feature>
<evidence type="ECO:0000313" key="5">
    <source>
        <dbReference type="Proteomes" id="UP001345219"/>
    </source>
</evidence>
<keyword evidence="5" id="KW-1185">Reference proteome</keyword>